<evidence type="ECO:0000313" key="2">
    <source>
        <dbReference type="Proteomes" id="UP000018144"/>
    </source>
</evidence>
<accession>U4LH88</accession>
<dbReference type="AlphaFoldDB" id="U4LH88"/>
<name>U4LH88_PYROM</name>
<reference evidence="1 2" key="1">
    <citation type="journal article" date="2013" name="PLoS Genet.">
        <title>The genome and development-dependent transcriptomes of Pyronema confluens: a window into fungal evolution.</title>
        <authorList>
            <person name="Traeger S."/>
            <person name="Altegoer F."/>
            <person name="Freitag M."/>
            <person name="Gabaldon T."/>
            <person name="Kempken F."/>
            <person name="Kumar A."/>
            <person name="Marcet-Houben M."/>
            <person name="Poggeler S."/>
            <person name="Stajich J.E."/>
            <person name="Nowrousian M."/>
        </authorList>
    </citation>
    <scope>NUCLEOTIDE SEQUENCE [LARGE SCALE GENOMIC DNA]</scope>
    <source>
        <strain evidence="2">CBS 100304</strain>
        <tissue evidence="1">Vegetative mycelium</tissue>
    </source>
</reference>
<sequence length="64" mass="7234">MQPRSMTASFQGLETVTPVLSARYAAGSTPFQSRYTKSDNMYLHIRLDRPVLGFMKQLCTSFSL</sequence>
<keyword evidence="2" id="KW-1185">Reference proteome</keyword>
<proteinExistence type="predicted"/>
<dbReference type="Proteomes" id="UP000018144">
    <property type="component" value="Unassembled WGS sequence"/>
</dbReference>
<gene>
    <name evidence="1" type="ORF">PCON_10981</name>
</gene>
<dbReference type="EMBL" id="HF935612">
    <property type="protein sequence ID" value="CCX11387.1"/>
    <property type="molecule type" value="Genomic_DNA"/>
</dbReference>
<evidence type="ECO:0000313" key="1">
    <source>
        <dbReference type="EMBL" id="CCX11387.1"/>
    </source>
</evidence>
<protein>
    <submittedName>
        <fullName evidence="1">Uncharacterized protein</fullName>
    </submittedName>
</protein>
<organism evidence="1 2">
    <name type="scientific">Pyronema omphalodes (strain CBS 100304)</name>
    <name type="common">Pyronema confluens</name>
    <dbReference type="NCBI Taxonomy" id="1076935"/>
    <lineage>
        <taxon>Eukaryota</taxon>
        <taxon>Fungi</taxon>
        <taxon>Dikarya</taxon>
        <taxon>Ascomycota</taxon>
        <taxon>Pezizomycotina</taxon>
        <taxon>Pezizomycetes</taxon>
        <taxon>Pezizales</taxon>
        <taxon>Pyronemataceae</taxon>
        <taxon>Pyronema</taxon>
    </lineage>
</organism>